<keyword evidence="5 9" id="KW-0064">Aspartyl protease</keyword>
<dbReference type="PATRIC" id="fig|1321820.3.peg.404"/>
<dbReference type="Pfam" id="PF01252">
    <property type="entry name" value="Peptidase_A8"/>
    <property type="match status" value="1"/>
</dbReference>
<dbReference type="GO" id="GO:0005886">
    <property type="term" value="C:plasma membrane"/>
    <property type="evidence" value="ECO:0007669"/>
    <property type="project" value="UniProtKB-SubCell"/>
</dbReference>
<keyword evidence="13" id="KW-1185">Reference proteome</keyword>
<feature type="active site" evidence="9">
    <location>
        <position position="131"/>
    </location>
</feature>
<dbReference type="RefSeq" id="WP_021752772.1">
    <property type="nucleotide sequence ID" value="NZ_KI271821.1"/>
</dbReference>
<keyword evidence="7 9" id="KW-1133">Transmembrane helix</keyword>
<dbReference type="PANTHER" id="PTHR33695">
    <property type="entry name" value="LIPOPROTEIN SIGNAL PEPTIDASE"/>
    <property type="match status" value="1"/>
</dbReference>
<dbReference type="Proteomes" id="UP000016637">
    <property type="component" value="Unassembled WGS sequence"/>
</dbReference>
<comment type="caution">
    <text evidence="12">The sequence shown here is derived from an EMBL/GenBank/DDBJ whole genome shotgun (WGS) entry which is preliminary data.</text>
</comment>
<evidence type="ECO:0000256" key="11">
    <source>
        <dbReference type="RuleBase" id="RU004181"/>
    </source>
</evidence>
<proteinExistence type="inferred from homology"/>
<dbReference type="EMBL" id="AWVP01000020">
    <property type="protein sequence ID" value="ERK59810.1"/>
    <property type="molecule type" value="Genomic_DNA"/>
</dbReference>
<dbReference type="PRINTS" id="PR00781">
    <property type="entry name" value="LIPOSIGPTASE"/>
</dbReference>
<evidence type="ECO:0000256" key="10">
    <source>
        <dbReference type="RuleBase" id="RU000594"/>
    </source>
</evidence>
<evidence type="ECO:0000256" key="2">
    <source>
        <dbReference type="ARBA" id="ARBA00022475"/>
    </source>
</evidence>
<evidence type="ECO:0000256" key="9">
    <source>
        <dbReference type="HAMAP-Rule" id="MF_00161"/>
    </source>
</evidence>
<dbReference type="InterPro" id="IPR001872">
    <property type="entry name" value="Peptidase_A8"/>
</dbReference>
<dbReference type="UniPathway" id="UPA00665"/>
<comment type="pathway">
    <text evidence="9">Protein modification; lipoprotein biosynthesis (signal peptide cleavage).</text>
</comment>
<dbReference type="EC" id="3.4.23.36" evidence="9"/>
<dbReference type="PANTHER" id="PTHR33695:SF1">
    <property type="entry name" value="LIPOPROTEIN SIGNAL PEPTIDASE"/>
    <property type="match status" value="1"/>
</dbReference>
<dbReference type="PROSITE" id="PS00855">
    <property type="entry name" value="SPASE_II"/>
    <property type="match status" value="1"/>
</dbReference>
<comment type="function">
    <text evidence="9 10">This protein specifically catalyzes the removal of signal peptides from prolipoproteins.</text>
</comment>
<evidence type="ECO:0000256" key="5">
    <source>
        <dbReference type="ARBA" id="ARBA00022750"/>
    </source>
</evidence>
<comment type="caution">
    <text evidence="9">Lacks conserved residue(s) required for the propagation of feature annotation.</text>
</comment>
<reference evidence="12 13" key="1">
    <citation type="submission" date="2013-08" db="EMBL/GenBank/DDBJ databases">
        <authorList>
            <person name="Weinstock G."/>
            <person name="Sodergren E."/>
            <person name="Wylie T."/>
            <person name="Fulton L."/>
            <person name="Fulton R."/>
            <person name="Fronick C."/>
            <person name="O'Laughlin M."/>
            <person name="Godfrey J."/>
            <person name="Miner T."/>
            <person name="Herter B."/>
            <person name="Appelbaum E."/>
            <person name="Cordes M."/>
            <person name="Lek S."/>
            <person name="Wollam A."/>
            <person name="Pepin K.H."/>
            <person name="Palsikar V.B."/>
            <person name="Mitreva M."/>
            <person name="Wilson R.K."/>
        </authorList>
    </citation>
    <scope>NUCLEOTIDE SEQUENCE [LARGE SCALE GENOMIC DNA]</scope>
    <source>
        <strain evidence="12 13">ATCC 700627</strain>
    </source>
</reference>
<keyword evidence="3 9" id="KW-0645">Protease</keyword>
<dbReference type="HAMAP" id="MF_00161">
    <property type="entry name" value="LspA"/>
    <property type="match status" value="1"/>
</dbReference>
<evidence type="ECO:0000256" key="7">
    <source>
        <dbReference type="ARBA" id="ARBA00022989"/>
    </source>
</evidence>
<sequence length="150" mass="17804">MIYIIIFSIIFIFLDQLSKYFILNDMNLGDSKEIITNFFNITSHRNRGAAWGILQDSRYFFIVTTLIFLIILFYYIYKQRRKITKFDVLTFSLVVGGAIGNFIDRIVRHEVIDFLDFRLFGYDFPIFNLADTFICVGVLFLLVKIYKEEN</sequence>
<comment type="similarity">
    <text evidence="1 9 11">Belongs to the peptidase A8 family.</text>
</comment>
<evidence type="ECO:0000256" key="4">
    <source>
        <dbReference type="ARBA" id="ARBA00022692"/>
    </source>
</evidence>
<dbReference type="AlphaFoldDB" id="U2QAE6"/>
<accession>U2QAE6</accession>
<keyword evidence="4 9" id="KW-0812">Transmembrane</keyword>
<evidence type="ECO:0000256" key="1">
    <source>
        <dbReference type="ARBA" id="ARBA00006139"/>
    </source>
</evidence>
<keyword evidence="6 9" id="KW-0378">Hydrolase</keyword>
<dbReference type="GO" id="GO:0004190">
    <property type="term" value="F:aspartic-type endopeptidase activity"/>
    <property type="evidence" value="ECO:0007669"/>
    <property type="project" value="UniProtKB-UniRule"/>
</dbReference>
<feature type="active site" evidence="9">
    <location>
        <position position="113"/>
    </location>
</feature>
<keyword evidence="2 9" id="KW-1003">Cell membrane</keyword>
<dbReference type="HOGENOM" id="CLU_083252_3_0_9"/>
<name>U2QAE6_9BACL</name>
<keyword evidence="8 9" id="KW-0472">Membrane</keyword>
<evidence type="ECO:0000313" key="12">
    <source>
        <dbReference type="EMBL" id="ERK59810.1"/>
    </source>
</evidence>
<comment type="subcellular location">
    <subcellularLocation>
        <location evidence="9">Cell membrane</location>
        <topology evidence="9">Multi-pass membrane protein</topology>
    </subcellularLocation>
</comment>
<evidence type="ECO:0000256" key="6">
    <source>
        <dbReference type="ARBA" id="ARBA00022801"/>
    </source>
</evidence>
<organism evidence="12 13">
    <name type="scientific">Gemella bergeri ATCC 700627</name>
    <dbReference type="NCBI Taxonomy" id="1321820"/>
    <lineage>
        <taxon>Bacteria</taxon>
        <taxon>Bacillati</taxon>
        <taxon>Bacillota</taxon>
        <taxon>Bacilli</taxon>
        <taxon>Bacillales</taxon>
        <taxon>Gemellaceae</taxon>
        <taxon>Gemella</taxon>
    </lineage>
</organism>
<dbReference type="NCBIfam" id="TIGR00077">
    <property type="entry name" value="lspA"/>
    <property type="match status" value="1"/>
</dbReference>
<comment type="catalytic activity">
    <reaction evidence="9 10">
        <text>Release of signal peptides from bacterial membrane prolipoproteins. Hydrolyzes -Xaa-Yaa-Zaa-|-(S,diacylglyceryl)Cys-, in which Xaa is hydrophobic (preferably Leu), and Yaa (Ala or Ser) and Zaa (Gly or Ala) have small, neutral side chains.</text>
        <dbReference type="EC" id="3.4.23.36"/>
    </reaction>
</comment>
<dbReference type="eggNOG" id="COG0597">
    <property type="taxonomic scope" value="Bacteria"/>
</dbReference>
<feature type="transmembrane region" description="Helical" evidence="9">
    <location>
        <begin position="88"/>
        <end position="106"/>
    </location>
</feature>
<dbReference type="GO" id="GO:0006508">
    <property type="term" value="P:proteolysis"/>
    <property type="evidence" value="ECO:0007669"/>
    <property type="project" value="UniProtKB-KW"/>
</dbReference>
<gene>
    <name evidence="9" type="primary">lspA</name>
    <name evidence="12" type="ORF">HMPREF1983_00411</name>
</gene>
<protein>
    <recommendedName>
        <fullName evidence="9">Lipoprotein signal peptidase</fullName>
        <ecNumber evidence="9">3.4.23.36</ecNumber>
    </recommendedName>
    <alternativeName>
        <fullName evidence="9">Prolipoprotein signal peptidase</fullName>
    </alternativeName>
    <alternativeName>
        <fullName evidence="9">Signal peptidase II</fullName>
        <shortName evidence="9">SPase II</shortName>
    </alternativeName>
</protein>
<evidence type="ECO:0000256" key="3">
    <source>
        <dbReference type="ARBA" id="ARBA00022670"/>
    </source>
</evidence>
<evidence type="ECO:0000313" key="13">
    <source>
        <dbReference type="Proteomes" id="UP000016637"/>
    </source>
</evidence>
<feature type="transmembrane region" description="Helical" evidence="9">
    <location>
        <begin position="59"/>
        <end position="76"/>
    </location>
</feature>
<evidence type="ECO:0000256" key="8">
    <source>
        <dbReference type="ARBA" id="ARBA00023136"/>
    </source>
</evidence>
<feature type="transmembrane region" description="Helical" evidence="9">
    <location>
        <begin position="126"/>
        <end position="146"/>
    </location>
</feature>